<comment type="caution">
    <text evidence="1">The sequence shown here is derived from an EMBL/GenBank/DDBJ whole genome shotgun (WGS) entry which is preliminary data.</text>
</comment>
<sequence length="113" mass="13517">MNCFKCKNTHLDMVKVNDYVVVCPMCDMKFDVRHAEKTEKKLMQKSYHYMSNEPLAEQFFNYLRSKDVDINMVKYGISQWLYIGDKGLSIVRKHFAKEKIETENKLKDIKRIL</sequence>
<evidence type="ECO:0000313" key="2">
    <source>
        <dbReference type="Proteomes" id="UP000581688"/>
    </source>
</evidence>
<evidence type="ECO:0000313" key="1">
    <source>
        <dbReference type="EMBL" id="MBB6454393.1"/>
    </source>
</evidence>
<name>A0A841Q7T5_9BACI</name>
<dbReference type="AlphaFoldDB" id="A0A841Q7T5"/>
<accession>A0A841Q7T5</accession>
<gene>
    <name evidence="1" type="ORF">HNQ94_002875</name>
</gene>
<dbReference type="EMBL" id="JACHGH010000009">
    <property type="protein sequence ID" value="MBB6454393.1"/>
    <property type="molecule type" value="Genomic_DNA"/>
</dbReference>
<dbReference type="RefSeq" id="WP_174497998.1">
    <property type="nucleotide sequence ID" value="NZ_CADDWK010000026.1"/>
</dbReference>
<organism evidence="1 2">
    <name type="scientific">Salirhabdus euzebyi</name>
    <dbReference type="NCBI Taxonomy" id="394506"/>
    <lineage>
        <taxon>Bacteria</taxon>
        <taxon>Bacillati</taxon>
        <taxon>Bacillota</taxon>
        <taxon>Bacilli</taxon>
        <taxon>Bacillales</taxon>
        <taxon>Bacillaceae</taxon>
        <taxon>Salirhabdus</taxon>
    </lineage>
</organism>
<proteinExistence type="predicted"/>
<protein>
    <submittedName>
        <fullName evidence="1">Uncharacterized Zn finger protein (UPF0148 family)</fullName>
    </submittedName>
</protein>
<reference evidence="1 2" key="1">
    <citation type="submission" date="2020-08" db="EMBL/GenBank/DDBJ databases">
        <title>Genomic Encyclopedia of Type Strains, Phase IV (KMG-IV): sequencing the most valuable type-strain genomes for metagenomic binning, comparative biology and taxonomic classification.</title>
        <authorList>
            <person name="Goeker M."/>
        </authorList>
    </citation>
    <scope>NUCLEOTIDE SEQUENCE [LARGE SCALE GENOMIC DNA]</scope>
    <source>
        <strain evidence="1 2">DSM 19612</strain>
    </source>
</reference>
<dbReference type="Proteomes" id="UP000581688">
    <property type="component" value="Unassembled WGS sequence"/>
</dbReference>
<keyword evidence="2" id="KW-1185">Reference proteome</keyword>